<gene>
    <name evidence="1" type="ORF">EBF16_26995</name>
</gene>
<dbReference type="EMBL" id="CP033230">
    <property type="protein sequence ID" value="AYO80193.1"/>
    <property type="molecule type" value="Genomic_DNA"/>
</dbReference>
<reference evidence="1 2" key="1">
    <citation type="submission" date="2018-10" db="EMBL/GenBank/DDBJ databases">
        <title>Characterization and genome analysis of a novel bacterium Sphingobium yanoikuyae SJTF8 capable of degrading PAHs.</title>
        <authorList>
            <person name="Yin C."/>
            <person name="Xiong W."/>
            <person name="Liang R."/>
        </authorList>
    </citation>
    <scope>NUCLEOTIDE SEQUENCE [LARGE SCALE GENOMIC DNA]</scope>
    <source>
        <strain evidence="1 2">SJTF8</strain>
    </source>
</reference>
<evidence type="ECO:0000313" key="1">
    <source>
        <dbReference type="EMBL" id="AYO80193.1"/>
    </source>
</evidence>
<proteinExistence type="predicted"/>
<evidence type="ECO:0000313" key="2">
    <source>
        <dbReference type="Proteomes" id="UP000280708"/>
    </source>
</evidence>
<name>A0A085K1B5_SPHYA</name>
<dbReference type="RefSeq" id="WP_037511413.1">
    <property type="nucleotide sequence ID" value="NZ_CAIGKD010000020.1"/>
</dbReference>
<sequence>MGLPQELWLAPAAAQLQESGADWIDVVDDQPWSQGRGFHRGFSSSFRIRPDRKIWFHFPFQLPAGSLIDQVSLLWEAEEGAILSWVCVHHGGMERQHLCAPNQPLTGTPEPFDPPEMWRHYYPACNRLRTDLPINPAITTRFGFQLCVQADGPGIVRFYGAGLRLANPDA</sequence>
<dbReference type="Proteomes" id="UP000280708">
    <property type="component" value="Chromosome"/>
</dbReference>
<dbReference type="AlphaFoldDB" id="A0A085K1B5"/>
<organism evidence="1 2">
    <name type="scientific">Sphingobium yanoikuyae</name>
    <name type="common">Sphingomonas yanoikuyae</name>
    <dbReference type="NCBI Taxonomy" id="13690"/>
    <lineage>
        <taxon>Bacteria</taxon>
        <taxon>Pseudomonadati</taxon>
        <taxon>Pseudomonadota</taxon>
        <taxon>Alphaproteobacteria</taxon>
        <taxon>Sphingomonadales</taxon>
        <taxon>Sphingomonadaceae</taxon>
        <taxon>Sphingobium</taxon>
    </lineage>
</organism>
<accession>A0A085K1B5</accession>
<protein>
    <submittedName>
        <fullName evidence="1">Uncharacterized protein</fullName>
    </submittedName>
</protein>